<reference evidence="1" key="1">
    <citation type="journal article" date="2022" name="Int. J. Mol. Sci.">
        <title>Draft Genome of Tanacetum Coccineum: Genomic Comparison of Closely Related Tanacetum-Family Plants.</title>
        <authorList>
            <person name="Yamashiro T."/>
            <person name="Shiraishi A."/>
            <person name="Nakayama K."/>
            <person name="Satake H."/>
        </authorList>
    </citation>
    <scope>NUCLEOTIDE SEQUENCE</scope>
</reference>
<evidence type="ECO:0000313" key="2">
    <source>
        <dbReference type="Proteomes" id="UP001151760"/>
    </source>
</evidence>
<reference evidence="1" key="2">
    <citation type="submission" date="2022-01" db="EMBL/GenBank/DDBJ databases">
        <authorList>
            <person name="Yamashiro T."/>
            <person name="Shiraishi A."/>
            <person name="Satake H."/>
            <person name="Nakayama K."/>
        </authorList>
    </citation>
    <scope>NUCLEOTIDE SEQUENCE</scope>
</reference>
<name>A0ABQ5FYF7_9ASTR</name>
<dbReference type="Proteomes" id="UP001151760">
    <property type="component" value="Unassembled WGS sequence"/>
</dbReference>
<proteinExistence type="predicted"/>
<accession>A0ABQ5FYF7</accession>
<gene>
    <name evidence="1" type="ORF">Tco_1019232</name>
</gene>
<sequence>MEAEDSLSMVDEHLSTIPEKESDKVINFSVENLVPILSESKDLTDYESECDMPVCDDSSSKNEGLDYIVSIPPRKEIDHLDAIPDSVKSLLNRAKSIIFIIEEFVGELAPIDPIPPDDVYFDIEPDTGVLTTKVVDDISDKSTRDIRFMCTRLSVCGMIQKHTWQAKIAGSSCYELSGRVFLANN</sequence>
<comment type="caution">
    <text evidence="1">The sequence shown here is derived from an EMBL/GenBank/DDBJ whole genome shotgun (WGS) entry which is preliminary data.</text>
</comment>
<keyword evidence="2" id="KW-1185">Reference proteome</keyword>
<organism evidence="1 2">
    <name type="scientific">Tanacetum coccineum</name>
    <dbReference type="NCBI Taxonomy" id="301880"/>
    <lineage>
        <taxon>Eukaryota</taxon>
        <taxon>Viridiplantae</taxon>
        <taxon>Streptophyta</taxon>
        <taxon>Embryophyta</taxon>
        <taxon>Tracheophyta</taxon>
        <taxon>Spermatophyta</taxon>
        <taxon>Magnoliopsida</taxon>
        <taxon>eudicotyledons</taxon>
        <taxon>Gunneridae</taxon>
        <taxon>Pentapetalae</taxon>
        <taxon>asterids</taxon>
        <taxon>campanulids</taxon>
        <taxon>Asterales</taxon>
        <taxon>Asteraceae</taxon>
        <taxon>Asteroideae</taxon>
        <taxon>Anthemideae</taxon>
        <taxon>Anthemidinae</taxon>
        <taxon>Tanacetum</taxon>
    </lineage>
</organism>
<protein>
    <submittedName>
        <fullName evidence="1">Uncharacterized protein</fullName>
    </submittedName>
</protein>
<evidence type="ECO:0000313" key="1">
    <source>
        <dbReference type="EMBL" id="GJT67752.1"/>
    </source>
</evidence>
<dbReference type="EMBL" id="BQNB010017836">
    <property type="protein sequence ID" value="GJT67752.1"/>
    <property type="molecule type" value="Genomic_DNA"/>
</dbReference>